<protein>
    <recommendedName>
        <fullName evidence="11">Nitronate monooxygenase</fullName>
    </recommendedName>
    <alternativeName>
        <fullName evidence="9">Propionate 3-nitronate monooxygenase</fullName>
    </alternativeName>
</protein>
<comment type="catalytic activity">
    <reaction evidence="10">
        <text>3 propionate 3-nitronate + 3 O2 + H2O = 3 3-oxopropanoate + 2 nitrate + nitrite + H2O2 + 3 H(+)</text>
        <dbReference type="Rhea" id="RHEA:57332"/>
        <dbReference type="ChEBI" id="CHEBI:15377"/>
        <dbReference type="ChEBI" id="CHEBI:15378"/>
        <dbReference type="ChEBI" id="CHEBI:15379"/>
        <dbReference type="ChEBI" id="CHEBI:16240"/>
        <dbReference type="ChEBI" id="CHEBI:16301"/>
        <dbReference type="ChEBI" id="CHEBI:17632"/>
        <dbReference type="ChEBI" id="CHEBI:33190"/>
        <dbReference type="ChEBI" id="CHEBI:136067"/>
    </reaction>
</comment>
<keyword evidence="7" id="KW-0560">Oxidoreductase</keyword>
<evidence type="ECO:0000256" key="5">
    <source>
        <dbReference type="ARBA" id="ARBA00022643"/>
    </source>
</evidence>
<comment type="cofactor">
    <cofactor evidence="1">
        <name>FMN</name>
        <dbReference type="ChEBI" id="CHEBI:58210"/>
    </cofactor>
</comment>
<dbReference type="Gene3D" id="3.20.20.70">
    <property type="entry name" value="Aldolase class I"/>
    <property type="match status" value="1"/>
</dbReference>
<evidence type="ECO:0000313" key="13">
    <source>
        <dbReference type="Proteomes" id="UP000273143"/>
    </source>
</evidence>
<evidence type="ECO:0000256" key="9">
    <source>
        <dbReference type="ARBA" id="ARBA00031155"/>
    </source>
</evidence>
<accession>A0A3Q9JJJ3</accession>
<name>A0A3Q9JJJ3_9GAMM</name>
<keyword evidence="4" id="KW-0285">Flavoprotein</keyword>
<gene>
    <name evidence="12" type="ORF">DM558_09460</name>
</gene>
<dbReference type="CDD" id="cd04730">
    <property type="entry name" value="NPD_like"/>
    <property type="match status" value="1"/>
</dbReference>
<dbReference type="InterPro" id="IPR004136">
    <property type="entry name" value="NMO"/>
</dbReference>
<evidence type="ECO:0000256" key="1">
    <source>
        <dbReference type="ARBA" id="ARBA00001917"/>
    </source>
</evidence>
<organism evidence="12 13">
    <name type="scientific">Entomomonas moraniae</name>
    <dbReference type="NCBI Taxonomy" id="2213226"/>
    <lineage>
        <taxon>Bacteria</taxon>
        <taxon>Pseudomonadati</taxon>
        <taxon>Pseudomonadota</taxon>
        <taxon>Gammaproteobacteria</taxon>
        <taxon>Pseudomonadales</taxon>
        <taxon>Pseudomonadaceae</taxon>
        <taxon>Entomomonas</taxon>
    </lineage>
</organism>
<evidence type="ECO:0000256" key="8">
    <source>
        <dbReference type="ARBA" id="ARBA00023033"/>
    </source>
</evidence>
<dbReference type="Proteomes" id="UP000273143">
    <property type="component" value="Chromosome"/>
</dbReference>
<dbReference type="EMBL" id="CP029822">
    <property type="protein sequence ID" value="AZS50992.1"/>
    <property type="molecule type" value="Genomic_DNA"/>
</dbReference>
<proteinExistence type="inferred from homology"/>
<evidence type="ECO:0000256" key="2">
    <source>
        <dbReference type="ARBA" id="ARBA00009881"/>
    </source>
</evidence>
<evidence type="ECO:0000256" key="3">
    <source>
        <dbReference type="ARBA" id="ARBA00022575"/>
    </source>
</evidence>
<keyword evidence="6" id="KW-0547">Nucleotide-binding</keyword>
<comment type="similarity">
    <text evidence="2">Belongs to the nitronate monooxygenase family. NMO class I subfamily.</text>
</comment>
<sequence length="346" mass="37573">MNPPINLLNLNIPIIQAPMAGVQGSQLAIAVSNTGAMGSLPCAMLTLEQLHQELITIEHESKNPINLNFFCHKKTQLDDSEQVIWFQKLQPFFDEYKIDTHHINLETNRQPFSQAHVDVLAEFKPKVISFHFGLPEPHLIEQLKSWGATILSSATTLEEALYLQNHQVDIIIAQGLEAGGHRGMFLTEDLTTQVSTLALVPQIVEAVTVPVIAAGGIANAQGIKAAMALGASGVQIGTSYLLCPETNTSLLHRQALLSDEAKHTAITNIFTGRPARGIVNKAMRQLGFINSFTPSFPYATPTMSALRKEAEAKGKNDFTPLWAGQNTSGCTLIPAAELTKLLAKAL</sequence>
<dbReference type="SUPFAM" id="SSF51412">
    <property type="entry name" value="Inosine monophosphate dehydrogenase (IMPDH)"/>
    <property type="match status" value="1"/>
</dbReference>
<evidence type="ECO:0000256" key="4">
    <source>
        <dbReference type="ARBA" id="ARBA00022630"/>
    </source>
</evidence>
<dbReference type="GO" id="GO:0000166">
    <property type="term" value="F:nucleotide binding"/>
    <property type="evidence" value="ECO:0007669"/>
    <property type="project" value="UniProtKB-KW"/>
</dbReference>
<dbReference type="GO" id="GO:0009636">
    <property type="term" value="P:response to toxic substance"/>
    <property type="evidence" value="ECO:0007669"/>
    <property type="project" value="UniProtKB-KW"/>
</dbReference>
<reference evidence="13" key="1">
    <citation type="submission" date="2018-06" db="EMBL/GenBank/DDBJ databases">
        <title>Complete genome of Pseudomonas insecticola strain QZS01.</title>
        <authorList>
            <person name="Wang J."/>
            <person name="Su Q."/>
        </authorList>
    </citation>
    <scope>NUCLEOTIDE SEQUENCE [LARGE SCALE GENOMIC DNA]</scope>
    <source>
        <strain evidence="13">QZS01</strain>
    </source>
</reference>
<keyword evidence="13" id="KW-1185">Reference proteome</keyword>
<keyword evidence="3" id="KW-0216">Detoxification</keyword>
<evidence type="ECO:0000313" key="12">
    <source>
        <dbReference type="EMBL" id="AZS50992.1"/>
    </source>
</evidence>
<dbReference type="InterPro" id="IPR013785">
    <property type="entry name" value="Aldolase_TIM"/>
</dbReference>
<dbReference type="RefSeq" id="WP_127163722.1">
    <property type="nucleotide sequence ID" value="NZ_CP029822.1"/>
</dbReference>
<dbReference type="GO" id="GO:0018580">
    <property type="term" value="F:nitronate monooxygenase activity"/>
    <property type="evidence" value="ECO:0007669"/>
    <property type="project" value="InterPro"/>
</dbReference>
<evidence type="ECO:0000256" key="11">
    <source>
        <dbReference type="ARBA" id="ARBA00067136"/>
    </source>
</evidence>
<keyword evidence="5" id="KW-0288">FMN</keyword>
<evidence type="ECO:0000256" key="6">
    <source>
        <dbReference type="ARBA" id="ARBA00022741"/>
    </source>
</evidence>
<dbReference type="PANTHER" id="PTHR42747">
    <property type="entry name" value="NITRONATE MONOOXYGENASE-RELATED"/>
    <property type="match status" value="1"/>
</dbReference>
<evidence type="ECO:0000256" key="7">
    <source>
        <dbReference type="ARBA" id="ARBA00023002"/>
    </source>
</evidence>
<dbReference type="AlphaFoldDB" id="A0A3Q9JJJ3"/>
<keyword evidence="8 12" id="KW-0503">Monooxygenase</keyword>
<dbReference type="KEGG" id="emo:DM558_09460"/>
<dbReference type="FunFam" id="3.20.20.70:FF:000154">
    <property type="entry name" value="Probable nitronate monooxygenase"/>
    <property type="match status" value="1"/>
</dbReference>
<evidence type="ECO:0000256" key="10">
    <source>
        <dbReference type="ARBA" id="ARBA00049401"/>
    </source>
</evidence>
<dbReference type="Pfam" id="PF03060">
    <property type="entry name" value="NMO"/>
    <property type="match status" value="1"/>
</dbReference>
<dbReference type="PANTHER" id="PTHR42747:SF3">
    <property type="entry name" value="NITRONATE MONOOXYGENASE-RELATED"/>
    <property type="match status" value="1"/>
</dbReference>